<dbReference type="Pfam" id="PF08239">
    <property type="entry name" value="SH3_3"/>
    <property type="match status" value="1"/>
</dbReference>
<feature type="domain" description="SH3b" evidence="3">
    <location>
        <begin position="191"/>
        <end position="261"/>
    </location>
</feature>
<feature type="chain" id="PRO_5046219238" description="SH3b domain-containing protein" evidence="2">
    <location>
        <begin position="24"/>
        <end position="376"/>
    </location>
</feature>
<dbReference type="Proteomes" id="UP000605427">
    <property type="component" value="Unassembled WGS sequence"/>
</dbReference>
<feature type="compositionally biased region" description="Polar residues" evidence="1">
    <location>
        <begin position="27"/>
        <end position="45"/>
    </location>
</feature>
<organism evidence="4 5">
    <name type="scientific">Saccharibacillus endophyticus</name>
    <dbReference type="NCBI Taxonomy" id="2060666"/>
    <lineage>
        <taxon>Bacteria</taxon>
        <taxon>Bacillati</taxon>
        <taxon>Bacillota</taxon>
        <taxon>Bacilli</taxon>
        <taxon>Bacillales</taxon>
        <taxon>Paenibacillaceae</taxon>
        <taxon>Saccharibacillus</taxon>
    </lineage>
</organism>
<evidence type="ECO:0000313" key="5">
    <source>
        <dbReference type="Proteomes" id="UP000605427"/>
    </source>
</evidence>
<keyword evidence="5" id="KW-1185">Reference proteome</keyword>
<feature type="region of interest" description="Disordered" evidence="1">
    <location>
        <begin position="27"/>
        <end position="107"/>
    </location>
</feature>
<dbReference type="SMART" id="SM00894">
    <property type="entry name" value="Excalibur"/>
    <property type="match status" value="2"/>
</dbReference>
<proteinExistence type="predicted"/>
<keyword evidence="2" id="KW-0732">Signal</keyword>
<feature type="compositionally biased region" description="Polar residues" evidence="1">
    <location>
        <begin position="55"/>
        <end position="73"/>
    </location>
</feature>
<feature type="signal peptide" evidence="2">
    <location>
        <begin position="1"/>
        <end position="23"/>
    </location>
</feature>
<feature type="compositionally biased region" description="Basic and acidic residues" evidence="1">
    <location>
        <begin position="74"/>
        <end position="91"/>
    </location>
</feature>
<dbReference type="SMART" id="SM00287">
    <property type="entry name" value="SH3b"/>
    <property type="match status" value="2"/>
</dbReference>
<accession>A0ABQ1ZS06</accession>
<comment type="caution">
    <text evidence="4">The sequence shown here is derived from an EMBL/GenBank/DDBJ whole genome shotgun (WGS) entry which is preliminary data.</text>
</comment>
<dbReference type="InterPro" id="IPR003646">
    <property type="entry name" value="SH3-like_bac-type"/>
</dbReference>
<name>A0ABQ1ZS06_9BACL</name>
<dbReference type="PROSITE" id="PS51781">
    <property type="entry name" value="SH3B"/>
    <property type="match status" value="1"/>
</dbReference>
<evidence type="ECO:0000256" key="1">
    <source>
        <dbReference type="SAM" id="MobiDB-lite"/>
    </source>
</evidence>
<dbReference type="Pfam" id="PF05901">
    <property type="entry name" value="Excalibur"/>
    <property type="match status" value="2"/>
</dbReference>
<reference evidence="5" key="1">
    <citation type="journal article" date="2019" name="Int. J. Syst. Evol. Microbiol.">
        <title>The Global Catalogue of Microorganisms (GCM) 10K type strain sequencing project: providing services to taxonomists for standard genome sequencing and annotation.</title>
        <authorList>
            <consortium name="The Broad Institute Genomics Platform"/>
            <consortium name="The Broad Institute Genome Sequencing Center for Infectious Disease"/>
            <person name="Wu L."/>
            <person name="Ma J."/>
        </authorList>
    </citation>
    <scope>NUCLEOTIDE SEQUENCE [LARGE SCALE GENOMIC DNA]</scope>
    <source>
        <strain evidence="5">CCM 8702</strain>
    </source>
</reference>
<dbReference type="Gene3D" id="2.30.30.40">
    <property type="entry name" value="SH3 Domains"/>
    <property type="match status" value="2"/>
</dbReference>
<evidence type="ECO:0000256" key="2">
    <source>
        <dbReference type="SAM" id="SignalP"/>
    </source>
</evidence>
<dbReference type="PROSITE" id="PS51257">
    <property type="entry name" value="PROKAR_LIPOPROTEIN"/>
    <property type="match status" value="1"/>
</dbReference>
<dbReference type="EMBL" id="BMDD01000001">
    <property type="protein sequence ID" value="GGH73619.1"/>
    <property type="molecule type" value="Genomic_DNA"/>
</dbReference>
<dbReference type="InterPro" id="IPR008613">
    <property type="entry name" value="Excalibur_Ca-bd_domain"/>
</dbReference>
<gene>
    <name evidence="4" type="ORF">GCM10007362_12900</name>
</gene>
<sequence>MIKKIRNGAILSFLLLFVLSACGTNEESLKSDSQQTGTEQSTLKNVETDQKKSESSITESSDQVKSTQPTASTEKPKTEKEATLQDSHPVDETASESQTTYWRIDGGDANIREEADYDSPSLFIGKEGQDLEYLHVKYVDPQDSRIWYNVKSREGKVGWISSAVVAESDGNYFANGPESETKDSDDSTFAAASQYFVLQEANIRHSPSIDSEVVDTVLKGTQLESLNAQHYDSGDGRTWYHVQTSSGFEGWVSSKVVRTEGSFASSDDSNIETTGIYYENCAAAEAAGAAPVYEGDPGYASWLDRDSDGIGCEISDWDSYDGGYSGSSDTSASNAGSVVYFKNCTAARAAGAAPVYAGDPGYSRKLDRDGDGIGCE</sequence>
<evidence type="ECO:0000259" key="3">
    <source>
        <dbReference type="PROSITE" id="PS51781"/>
    </source>
</evidence>
<evidence type="ECO:0000313" key="4">
    <source>
        <dbReference type="EMBL" id="GGH73619.1"/>
    </source>
</evidence>
<protein>
    <recommendedName>
        <fullName evidence="3">SH3b domain-containing protein</fullName>
    </recommendedName>
</protein>